<name>A0A4R6JLL5_9ACTN</name>
<dbReference type="EMBL" id="SNWR01000001">
    <property type="protein sequence ID" value="TDO37214.1"/>
    <property type="molecule type" value="Genomic_DNA"/>
</dbReference>
<keyword evidence="2" id="KW-1185">Reference proteome</keyword>
<sequence length="186" mass="19250">MSDPLTPLFDDLRRRTLPEVQAPGAEAARRTVHRRATVRASALAAVAIAAFGSYVVTQRDNGGAVLPAASASASAPAPPGRPDKAEVAAALVPGADHADVVMGEYSQDVGYSASGGNWLLKVGCSGPSPLAITILLDGAIEQQNSVPCTDDGTVRDYVFTMPRDGSIRILVGGGLHDAYALKLTER</sequence>
<evidence type="ECO:0000313" key="1">
    <source>
        <dbReference type="EMBL" id="TDO37214.1"/>
    </source>
</evidence>
<organism evidence="1 2">
    <name type="scientific">Paractinoplanes brasiliensis</name>
    <dbReference type="NCBI Taxonomy" id="52695"/>
    <lineage>
        <taxon>Bacteria</taxon>
        <taxon>Bacillati</taxon>
        <taxon>Actinomycetota</taxon>
        <taxon>Actinomycetes</taxon>
        <taxon>Micromonosporales</taxon>
        <taxon>Micromonosporaceae</taxon>
        <taxon>Paractinoplanes</taxon>
    </lineage>
</organism>
<comment type="caution">
    <text evidence="1">The sequence shown here is derived from an EMBL/GenBank/DDBJ whole genome shotgun (WGS) entry which is preliminary data.</text>
</comment>
<accession>A0A4R6JLL5</accession>
<dbReference type="RefSeq" id="WP_133871871.1">
    <property type="nucleotide sequence ID" value="NZ_BOMD01000109.1"/>
</dbReference>
<dbReference type="AlphaFoldDB" id="A0A4R6JLL5"/>
<proteinExistence type="predicted"/>
<evidence type="ECO:0000313" key="2">
    <source>
        <dbReference type="Proteomes" id="UP000294901"/>
    </source>
</evidence>
<gene>
    <name evidence="1" type="ORF">C8E87_0822</name>
</gene>
<protein>
    <submittedName>
        <fullName evidence="1">Uncharacterized protein</fullName>
    </submittedName>
</protein>
<dbReference type="Proteomes" id="UP000294901">
    <property type="component" value="Unassembled WGS sequence"/>
</dbReference>
<reference evidence="1 2" key="1">
    <citation type="submission" date="2019-03" db="EMBL/GenBank/DDBJ databases">
        <title>Sequencing the genomes of 1000 actinobacteria strains.</title>
        <authorList>
            <person name="Klenk H.-P."/>
        </authorList>
    </citation>
    <scope>NUCLEOTIDE SEQUENCE [LARGE SCALE GENOMIC DNA]</scope>
    <source>
        <strain evidence="1 2">DSM 43805</strain>
    </source>
</reference>